<gene>
    <name evidence="1" type="ORF">Moror_5394</name>
</gene>
<organism evidence="1 2">
    <name type="scientific">Moniliophthora roreri (strain MCA 2997)</name>
    <name type="common">Cocoa frosty pod rot fungus</name>
    <name type="synonym">Crinipellis roreri</name>
    <dbReference type="NCBI Taxonomy" id="1381753"/>
    <lineage>
        <taxon>Eukaryota</taxon>
        <taxon>Fungi</taxon>
        <taxon>Dikarya</taxon>
        <taxon>Basidiomycota</taxon>
        <taxon>Agaricomycotina</taxon>
        <taxon>Agaricomycetes</taxon>
        <taxon>Agaricomycetidae</taxon>
        <taxon>Agaricales</taxon>
        <taxon>Marasmiineae</taxon>
        <taxon>Marasmiaceae</taxon>
        <taxon>Moniliophthora</taxon>
    </lineage>
</organism>
<dbReference type="AlphaFoldDB" id="V2WSG1"/>
<dbReference type="KEGG" id="mrr:Moror_5394"/>
<name>V2WSG1_MONRO</name>
<evidence type="ECO:0000313" key="2">
    <source>
        <dbReference type="Proteomes" id="UP000017559"/>
    </source>
</evidence>
<dbReference type="HOGENOM" id="CLU_2460790_0_0_1"/>
<evidence type="ECO:0000313" key="1">
    <source>
        <dbReference type="EMBL" id="ESK83125.1"/>
    </source>
</evidence>
<dbReference type="EMBL" id="AWSO01001662">
    <property type="protein sequence ID" value="ESK83125.1"/>
    <property type="molecule type" value="Genomic_DNA"/>
</dbReference>
<reference evidence="1 2" key="1">
    <citation type="journal article" date="2014" name="BMC Genomics">
        <title>Genome and secretome analysis of the hemibiotrophic fungal pathogen, Moniliophthora roreri, which causes frosty pod rot disease of cacao: mechanisms of the biotrophic and necrotrophic phases.</title>
        <authorList>
            <person name="Meinhardt L.W."/>
            <person name="Costa G.G.L."/>
            <person name="Thomazella D.P.T."/>
            <person name="Teixeira P.J.P.L."/>
            <person name="Carazzolle M.F."/>
            <person name="Schuster S.C."/>
            <person name="Carlson J.E."/>
            <person name="Guiltinan M.J."/>
            <person name="Mieczkowski P."/>
            <person name="Farmer A."/>
            <person name="Ramaraj T."/>
            <person name="Crozier J."/>
            <person name="Davis R.E."/>
            <person name="Shao J."/>
            <person name="Melnick R.L."/>
            <person name="Pereira G.A.G."/>
            <person name="Bailey B.A."/>
        </authorList>
    </citation>
    <scope>NUCLEOTIDE SEQUENCE [LARGE SCALE GENOMIC DNA]</scope>
    <source>
        <strain evidence="1 2">MCA 2997</strain>
    </source>
</reference>
<feature type="non-terminal residue" evidence="1">
    <location>
        <position position="89"/>
    </location>
</feature>
<keyword evidence="2" id="KW-1185">Reference proteome</keyword>
<proteinExistence type="predicted"/>
<protein>
    <submittedName>
        <fullName evidence="1">Uncharacterized protein</fullName>
    </submittedName>
</protein>
<comment type="caution">
    <text evidence="1">The sequence shown here is derived from an EMBL/GenBank/DDBJ whole genome shotgun (WGS) entry which is preliminary data.</text>
</comment>
<dbReference type="Proteomes" id="UP000017559">
    <property type="component" value="Unassembled WGS sequence"/>
</dbReference>
<sequence length="89" mass="9405">MASEHWHYQGHVGSLTDIVGVEHIIVLAAALRNIVEDAVGIEHVVGGSEGGDMAHVLVILLEVMCQTALRNILELVSTENIVGIIGGRG</sequence>
<accession>V2WSG1</accession>